<evidence type="ECO:0000313" key="2">
    <source>
        <dbReference type="EMBL" id="KAH3883026.1"/>
    </source>
</evidence>
<protein>
    <submittedName>
        <fullName evidence="2">Uncharacterized protein</fullName>
    </submittedName>
</protein>
<name>A0A9D4MV10_DREPO</name>
<dbReference type="EMBL" id="JAIWYP010000001">
    <property type="protein sequence ID" value="KAH3883026.1"/>
    <property type="molecule type" value="Genomic_DNA"/>
</dbReference>
<dbReference type="Proteomes" id="UP000828390">
    <property type="component" value="Unassembled WGS sequence"/>
</dbReference>
<evidence type="ECO:0000313" key="3">
    <source>
        <dbReference type="Proteomes" id="UP000828390"/>
    </source>
</evidence>
<feature type="region of interest" description="Disordered" evidence="1">
    <location>
        <begin position="52"/>
        <end position="108"/>
    </location>
</feature>
<reference evidence="2" key="1">
    <citation type="journal article" date="2019" name="bioRxiv">
        <title>The Genome of the Zebra Mussel, Dreissena polymorpha: A Resource for Invasive Species Research.</title>
        <authorList>
            <person name="McCartney M.A."/>
            <person name="Auch B."/>
            <person name="Kono T."/>
            <person name="Mallez S."/>
            <person name="Zhang Y."/>
            <person name="Obille A."/>
            <person name="Becker A."/>
            <person name="Abrahante J.E."/>
            <person name="Garbe J."/>
            <person name="Badalamenti J.P."/>
            <person name="Herman A."/>
            <person name="Mangelson H."/>
            <person name="Liachko I."/>
            <person name="Sullivan S."/>
            <person name="Sone E.D."/>
            <person name="Koren S."/>
            <person name="Silverstein K.A.T."/>
            <person name="Beckman K.B."/>
            <person name="Gohl D.M."/>
        </authorList>
    </citation>
    <scope>NUCLEOTIDE SEQUENCE</scope>
    <source>
        <strain evidence="2">Duluth1</strain>
        <tissue evidence="2">Whole animal</tissue>
    </source>
</reference>
<feature type="compositionally biased region" description="Low complexity" evidence="1">
    <location>
        <begin position="56"/>
        <end position="86"/>
    </location>
</feature>
<dbReference type="AlphaFoldDB" id="A0A9D4MV10"/>
<sequence>MVKPPSAPSGRDTFGDWVKSVMVDLSPSLWRQYQQEQTSLLYKYLDLNDQVRSQMPQPQQQQPWGTTLPPQQQWQPGQQTPSSQQPHLPRFSENWSPTVSATMVQGKP</sequence>
<keyword evidence="3" id="KW-1185">Reference proteome</keyword>
<accession>A0A9D4MV10</accession>
<gene>
    <name evidence="2" type="ORF">DPMN_006974</name>
</gene>
<evidence type="ECO:0000256" key="1">
    <source>
        <dbReference type="SAM" id="MobiDB-lite"/>
    </source>
</evidence>
<organism evidence="2 3">
    <name type="scientific">Dreissena polymorpha</name>
    <name type="common">Zebra mussel</name>
    <name type="synonym">Mytilus polymorpha</name>
    <dbReference type="NCBI Taxonomy" id="45954"/>
    <lineage>
        <taxon>Eukaryota</taxon>
        <taxon>Metazoa</taxon>
        <taxon>Spiralia</taxon>
        <taxon>Lophotrochozoa</taxon>
        <taxon>Mollusca</taxon>
        <taxon>Bivalvia</taxon>
        <taxon>Autobranchia</taxon>
        <taxon>Heteroconchia</taxon>
        <taxon>Euheterodonta</taxon>
        <taxon>Imparidentia</taxon>
        <taxon>Neoheterodontei</taxon>
        <taxon>Myida</taxon>
        <taxon>Dreissenoidea</taxon>
        <taxon>Dreissenidae</taxon>
        <taxon>Dreissena</taxon>
    </lineage>
</organism>
<feature type="compositionally biased region" description="Polar residues" evidence="1">
    <location>
        <begin position="93"/>
        <end position="108"/>
    </location>
</feature>
<comment type="caution">
    <text evidence="2">The sequence shown here is derived from an EMBL/GenBank/DDBJ whole genome shotgun (WGS) entry which is preliminary data.</text>
</comment>
<reference evidence="2" key="2">
    <citation type="submission" date="2020-11" db="EMBL/GenBank/DDBJ databases">
        <authorList>
            <person name="McCartney M.A."/>
            <person name="Auch B."/>
            <person name="Kono T."/>
            <person name="Mallez S."/>
            <person name="Becker A."/>
            <person name="Gohl D.M."/>
            <person name="Silverstein K.A.T."/>
            <person name="Koren S."/>
            <person name="Bechman K.B."/>
            <person name="Herman A."/>
            <person name="Abrahante J.E."/>
            <person name="Garbe J."/>
        </authorList>
    </citation>
    <scope>NUCLEOTIDE SEQUENCE</scope>
    <source>
        <strain evidence="2">Duluth1</strain>
        <tissue evidence="2">Whole animal</tissue>
    </source>
</reference>
<proteinExistence type="predicted"/>